<proteinExistence type="predicted"/>
<comment type="caution">
    <text evidence="1">The sequence shown here is derived from an EMBL/GenBank/DDBJ whole genome shotgun (WGS) entry which is preliminary data.</text>
</comment>
<reference evidence="1 2" key="1">
    <citation type="submission" date="2018-12" db="EMBL/GenBank/DDBJ databases">
        <authorList>
            <person name="Kartti S."/>
            <person name="Manni A."/>
            <person name="Chemao El Fihri M.W."/>
            <person name="Laamarti M."/>
            <person name="Temsamani L."/>
            <person name="El Jamali J.E."/>
            <person name="Ouadghiri M."/>
            <person name="Ibrahimi A."/>
            <person name="Filati-Maltouf A."/>
        </authorList>
    </citation>
    <scope>NUCLEOTIDE SEQUENCE [LARGE SCALE GENOMIC DNA]</scope>
    <source>
        <strain evidence="1 2">MDMC339</strain>
    </source>
</reference>
<name>A0A3S0HZL9_STEMA</name>
<protein>
    <submittedName>
        <fullName evidence="1">Uncharacterized protein</fullName>
    </submittedName>
</protein>
<dbReference type="EMBL" id="RXLZ01000006">
    <property type="protein sequence ID" value="RTQ91435.1"/>
    <property type="molecule type" value="Genomic_DNA"/>
</dbReference>
<evidence type="ECO:0000313" key="2">
    <source>
        <dbReference type="Proteomes" id="UP000271705"/>
    </source>
</evidence>
<gene>
    <name evidence="1" type="ORF">EKL94_03550</name>
</gene>
<evidence type="ECO:0000313" key="1">
    <source>
        <dbReference type="EMBL" id="RTQ91435.1"/>
    </source>
</evidence>
<dbReference type="Proteomes" id="UP000271705">
    <property type="component" value="Unassembled WGS sequence"/>
</dbReference>
<accession>A0A3S0HZL9</accession>
<feature type="non-terminal residue" evidence="1">
    <location>
        <position position="1"/>
    </location>
</feature>
<organism evidence="1 2">
    <name type="scientific">Stenotrophomonas maltophilia</name>
    <name type="common">Pseudomonas maltophilia</name>
    <name type="synonym">Xanthomonas maltophilia</name>
    <dbReference type="NCBI Taxonomy" id="40324"/>
    <lineage>
        <taxon>Bacteria</taxon>
        <taxon>Pseudomonadati</taxon>
        <taxon>Pseudomonadota</taxon>
        <taxon>Gammaproteobacteria</taxon>
        <taxon>Lysobacterales</taxon>
        <taxon>Lysobacteraceae</taxon>
        <taxon>Stenotrophomonas</taxon>
        <taxon>Stenotrophomonas maltophilia group</taxon>
    </lineage>
</organism>
<dbReference type="AlphaFoldDB" id="A0A3S0HZL9"/>
<sequence>RPRSTPTNSRRNLSKVGRCRSAGCQPHGCGCQAYRDVLAASPATGPTPPSHGIHAFAIAFAVEVAGQRPALPPVQGCKPCRTTP</sequence>